<name>A0A0D1Y8C3_EXOME</name>
<dbReference type="GeneID" id="27318616"/>
<dbReference type="InterPro" id="IPR036291">
    <property type="entry name" value="NAD(P)-bd_dom_sf"/>
</dbReference>
<reference evidence="3 4" key="1">
    <citation type="submission" date="2015-01" db="EMBL/GenBank/DDBJ databases">
        <title>The Genome Sequence of Exophiala mesophila CBS40295.</title>
        <authorList>
            <consortium name="The Broad Institute Genomics Platform"/>
            <person name="Cuomo C."/>
            <person name="de Hoog S."/>
            <person name="Gorbushina A."/>
            <person name="Stielow B."/>
            <person name="Teixiera M."/>
            <person name="Abouelleil A."/>
            <person name="Chapman S.B."/>
            <person name="Priest M."/>
            <person name="Young S.K."/>
            <person name="Wortman J."/>
            <person name="Nusbaum C."/>
            <person name="Birren B."/>
        </authorList>
    </citation>
    <scope>NUCLEOTIDE SEQUENCE [LARGE SCALE GENOMIC DNA]</scope>
    <source>
        <strain evidence="3 4">CBS 40295</strain>
    </source>
</reference>
<dbReference type="CDD" id="cd05233">
    <property type="entry name" value="SDR_c"/>
    <property type="match status" value="1"/>
</dbReference>
<dbReference type="InterPro" id="IPR002347">
    <property type="entry name" value="SDR_fam"/>
</dbReference>
<dbReference type="STRING" id="212818.A0A0D1Y8C3"/>
<comment type="similarity">
    <text evidence="1">Belongs to the short-chain dehydrogenases/reductases (SDR) family.</text>
</comment>
<dbReference type="Proteomes" id="UP000054302">
    <property type="component" value="Unassembled WGS sequence"/>
</dbReference>
<dbReference type="EMBL" id="KN847520">
    <property type="protein sequence ID" value="KIV96961.1"/>
    <property type="molecule type" value="Genomic_DNA"/>
</dbReference>
<organism evidence="3 4">
    <name type="scientific">Exophiala mesophila</name>
    <name type="common">Black yeast-like fungus</name>
    <dbReference type="NCBI Taxonomy" id="212818"/>
    <lineage>
        <taxon>Eukaryota</taxon>
        <taxon>Fungi</taxon>
        <taxon>Dikarya</taxon>
        <taxon>Ascomycota</taxon>
        <taxon>Pezizomycotina</taxon>
        <taxon>Eurotiomycetes</taxon>
        <taxon>Chaetothyriomycetidae</taxon>
        <taxon>Chaetothyriales</taxon>
        <taxon>Herpotrichiellaceae</taxon>
        <taxon>Exophiala</taxon>
    </lineage>
</organism>
<dbReference type="Gene3D" id="3.40.50.720">
    <property type="entry name" value="NAD(P)-binding Rossmann-like Domain"/>
    <property type="match status" value="1"/>
</dbReference>
<dbReference type="VEuPathDB" id="FungiDB:PV10_00771"/>
<evidence type="ECO:0000313" key="3">
    <source>
        <dbReference type="EMBL" id="KIV96961.1"/>
    </source>
</evidence>
<proteinExistence type="inferred from homology"/>
<dbReference type="SUPFAM" id="SSF51735">
    <property type="entry name" value="NAD(P)-binding Rossmann-fold domains"/>
    <property type="match status" value="1"/>
</dbReference>
<dbReference type="OrthoDB" id="5840532at2759"/>
<dbReference type="PRINTS" id="PR00081">
    <property type="entry name" value="GDHRDH"/>
</dbReference>
<dbReference type="AlphaFoldDB" id="A0A0D1Y8C3"/>
<sequence>MHSLSRGHAVITGAASDTGIAIAFVFARSGCESIFLGDFSTKRLEECRGSISVEYPGVRVHFKALDRSSESDVDSFYTEVNQTLGRVDFSVDVVSTQGQDTSSTRGLSIEKYDQCFSVSQKGAFLIQRGVLQQMLKQEIRPETDCRGSIVKVVEYGPPILLVHDPIIAAVANAVIGQSKTDAFDYIPDKIRVNCIAAGEVLTAGSEIRPREGTFSLRNGTPDDVANAVAWLSSPAAGWMTGVILPVDGGLRLNSIR</sequence>
<dbReference type="Pfam" id="PF13561">
    <property type="entry name" value="adh_short_C2"/>
    <property type="match status" value="1"/>
</dbReference>
<keyword evidence="2" id="KW-0560">Oxidoreductase</keyword>
<dbReference type="PANTHER" id="PTHR24321:SF12">
    <property type="entry name" value="SHORT-CHAIN DEHYDROGENASE_REDUCTASE FAMILY, PUTATIVE (AFU_ORTHOLOGUE AFUA_5G14340)-RELATED"/>
    <property type="match status" value="1"/>
</dbReference>
<dbReference type="GO" id="GO:0016491">
    <property type="term" value="F:oxidoreductase activity"/>
    <property type="evidence" value="ECO:0007669"/>
    <property type="project" value="UniProtKB-KW"/>
</dbReference>
<evidence type="ECO:0000256" key="1">
    <source>
        <dbReference type="ARBA" id="ARBA00006484"/>
    </source>
</evidence>
<dbReference type="HOGENOM" id="CLU_010194_1_0_1"/>
<keyword evidence="4" id="KW-1185">Reference proteome</keyword>
<accession>A0A0D1Y8C3</accession>
<dbReference type="RefSeq" id="XP_016228535.1">
    <property type="nucleotide sequence ID" value="XM_016364886.1"/>
</dbReference>
<dbReference type="PANTHER" id="PTHR24321">
    <property type="entry name" value="DEHYDROGENASES, SHORT CHAIN"/>
    <property type="match status" value="1"/>
</dbReference>
<evidence type="ECO:0000256" key="2">
    <source>
        <dbReference type="ARBA" id="ARBA00023002"/>
    </source>
</evidence>
<protein>
    <submittedName>
        <fullName evidence="3">Uncharacterized protein</fullName>
    </submittedName>
</protein>
<evidence type="ECO:0000313" key="4">
    <source>
        <dbReference type="Proteomes" id="UP000054302"/>
    </source>
</evidence>
<gene>
    <name evidence="3" type="ORF">PV10_00771</name>
</gene>